<dbReference type="AlphaFoldDB" id="D5C369"/>
<evidence type="ECO:0000313" key="1">
    <source>
        <dbReference type="EMBL" id="ADE14961.1"/>
    </source>
</evidence>
<dbReference type="KEGG" id="nhl:Nhal_1860"/>
<keyword evidence="3" id="KW-1185">Reference proteome</keyword>
<reference evidence="3" key="2">
    <citation type="submission" date="2010-04" db="EMBL/GenBank/DDBJ databases">
        <title>Complete genome sequence of Nitrosococcus halophilus Nc4, a salt-adapted, aerobic obligate ammonia-oxidizing sulfur purple bacterium.</title>
        <authorList>
            <consortium name="US DOE Joint Genome Institute"/>
            <person name="Campbell M.A."/>
            <person name="Malfatti S.A."/>
            <person name="Chain P.S.G."/>
            <person name="Heidelberg J.F."/>
            <person name="Ward B.B."/>
            <person name="Klotz M.G."/>
        </authorList>
    </citation>
    <scope>NUCLEOTIDE SEQUENCE [LARGE SCALE GENOMIC DNA]</scope>
    <source>
        <strain evidence="3">Nc4</strain>
    </source>
</reference>
<dbReference type="HOGENOM" id="CLU_3330662_0_0_6"/>
<reference evidence="1" key="1">
    <citation type="submission" date="2009-10" db="EMBL/GenBank/DDBJ databases">
        <title>Complete genome sequence of Nitrosococcus halophilus Nc4, a salt-adapted, aerobic obligate ammonia-oxidizing sulfur purple bacterium.</title>
        <authorList>
            <consortium name="US DOE Joint Genome Institute"/>
            <person name="Campbell M.A."/>
            <person name="Malfatti S.A."/>
            <person name="Chain P.S.G."/>
            <person name="Heidelberg J.F."/>
            <person name="Ward N.L."/>
            <person name="Ward B.B."/>
            <person name="Klotz M.G."/>
        </authorList>
    </citation>
    <scope>NUCLEOTIDE SEQUENCE</scope>
    <source>
        <strain evidence="1">Nc 4</strain>
    </source>
</reference>
<organism evidence="1 3">
    <name type="scientific">Nitrosococcus halophilus (strain Nc4)</name>
    <dbReference type="NCBI Taxonomy" id="472759"/>
    <lineage>
        <taxon>Bacteria</taxon>
        <taxon>Pseudomonadati</taxon>
        <taxon>Pseudomonadota</taxon>
        <taxon>Gammaproteobacteria</taxon>
        <taxon>Chromatiales</taxon>
        <taxon>Chromatiaceae</taxon>
        <taxon>Nitrosococcus</taxon>
    </lineage>
</organism>
<evidence type="ECO:0000313" key="3">
    <source>
        <dbReference type="Proteomes" id="UP000001844"/>
    </source>
</evidence>
<accession>D5C369</accession>
<proteinExistence type="predicted"/>
<dbReference type="EMBL" id="CP001798">
    <property type="protein sequence ID" value="ADE14961.1"/>
    <property type="molecule type" value="Genomic_DNA"/>
</dbReference>
<name>D5C369_NITHN</name>
<dbReference type="Proteomes" id="UP000001844">
    <property type="component" value="Chromosome"/>
</dbReference>
<dbReference type="KEGG" id="nhl:Nhal_1841"/>
<sequence>MYEEGVHSDFSRTLSGQIEREVASHHRLTPEMPIALIR</sequence>
<dbReference type="EMBL" id="CP001798">
    <property type="protein sequence ID" value="ADE14977.1"/>
    <property type="molecule type" value="Genomic_DNA"/>
</dbReference>
<evidence type="ECO:0000313" key="2">
    <source>
        <dbReference type="EMBL" id="ADE14977.1"/>
    </source>
</evidence>
<gene>
    <name evidence="1" type="ordered locus">Nhal_1841</name>
    <name evidence="2" type="ordered locus">Nhal_1860</name>
</gene>
<protein>
    <submittedName>
        <fullName evidence="1">Uncharacterized protein</fullName>
    </submittedName>
</protein>